<evidence type="ECO:0000256" key="2">
    <source>
        <dbReference type="ARBA" id="ARBA00022552"/>
    </source>
</evidence>
<dbReference type="InterPro" id="IPR029063">
    <property type="entry name" value="SAM-dependent_MTases_sf"/>
</dbReference>
<comment type="similarity">
    <text evidence="6">Belongs to the methyltransferase superfamily. METTL16/RlmF family.</text>
</comment>
<keyword evidence="5 6" id="KW-0949">S-adenosyl-L-methionine</keyword>
<dbReference type="NCBIfam" id="NF008725">
    <property type="entry name" value="PRK11727.1"/>
    <property type="match status" value="1"/>
</dbReference>
<keyword evidence="8" id="KW-1185">Reference proteome</keyword>
<evidence type="ECO:0000313" key="7">
    <source>
        <dbReference type="EMBL" id="CCJ83377.1"/>
    </source>
</evidence>
<dbReference type="GO" id="GO:0008168">
    <property type="term" value="F:methyltransferase activity"/>
    <property type="evidence" value="ECO:0007669"/>
    <property type="project" value="UniProtKB-KW"/>
</dbReference>
<protein>
    <recommendedName>
        <fullName evidence="6">Ribosomal RNA large subunit methyltransferase F</fullName>
        <ecNumber evidence="6">2.1.1.181</ecNumber>
    </recommendedName>
    <alternativeName>
        <fullName evidence="6">23S rRNA mA1618 methyltransferase</fullName>
    </alternativeName>
    <alternativeName>
        <fullName evidence="6">rRNA adenine N-6-methyltransferase</fullName>
    </alternativeName>
</protein>
<dbReference type="PIRSF" id="PIRSF029038">
    <property type="entry name" value="Mtase_YbiN_prd"/>
    <property type="match status" value="1"/>
</dbReference>
<evidence type="ECO:0000256" key="4">
    <source>
        <dbReference type="ARBA" id="ARBA00022679"/>
    </source>
</evidence>
<dbReference type="EMBL" id="CAKZ01000196">
    <property type="protein sequence ID" value="CCJ83377.1"/>
    <property type="molecule type" value="Genomic_DNA"/>
</dbReference>
<gene>
    <name evidence="6" type="primary">rlmF</name>
    <name evidence="7" type="ORF">BN134_4151</name>
</gene>
<reference evidence="8" key="1">
    <citation type="journal article" date="2012" name="PLoS ONE">
        <title>Comparative analysis of genome sequences covering the seven cronobacter species.</title>
        <authorList>
            <person name="Joseph S."/>
            <person name="Desai P."/>
            <person name="Ji Y."/>
            <person name="Cummings C.A."/>
            <person name="Shih R."/>
            <person name="Degoricija L."/>
            <person name="Rico A."/>
            <person name="Brzoska P."/>
            <person name="Hamby S.E."/>
            <person name="Masood N."/>
            <person name="Hariri S."/>
            <person name="Sonbol H."/>
            <person name="Chuzhanova N."/>
            <person name="McClelland M."/>
            <person name="Furtado M.R."/>
            <person name="Forsythe S.J."/>
        </authorList>
    </citation>
    <scope>NUCLEOTIDE SEQUENCE [LARGE SCALE GENOMIC DNA]</scope>
    <source>
        <strain evidence="8">1210</strain>
    </source>
</reference>
<proteinExistence type="inferred from homology"/>
<evidence type="ECO:0000256" key="6">
    <source>
        <dbReference type="HAMAP-Rule" id="MF_01848"/>
    </source>
</evidence>
<keyword evidence="3 6" id="KW-0489">Methyltransferase</keyword>
<keyword evidence="2 6" id="KW-0698">rRNA processing</keyword>
<comment type="subcellular location">
    <subcellularLocation>
        <location evidence="6">Cytoplasm</location>
    </subcellularLocation>
</comment>
<dbReference type="EC" id="2.1.1.181" evidence="6"/>
<keyword evidence="1 6" id="KW-0963">Cytoplasm</keyword>
<dbReference type="Pfam" id="PF05971">
    <property type="entry name" value="Methyltransf_10"/>
    <property type="match status" value="1"/>
</dbReference>
<evidence type="ECO:0000256" key="5">
    <source>
        <dbReference type="ARBA" id="ARBA00022691"/>
    </source>
</evidence>
<accession>A0ABM9QCR1</accession>
<dbReference type="InterPro" id="IPR010286">
    <property type="entry name" value="METTL16/RlmF"/>
</dbReference>
<keyword evidence="4 6" id="KW-0808">Transferase</keyword>
<evidence type="ECO:0000256" key="3">
    <source>
        <dbReference type="ARBA" id="ARBA00022603"/>
    </source>
</evidence>
<name>A0ABM9QCR1_9ENTR</name>
<evidence type="ECO:0000256" key="1">
    <source>
        <dbReference type="ARBA" id="ARBA00022490"/>
    </source>
</evidence>
<sequence length="309" mass="34370">MNRKPGLHPRNRHHSRYDFDALTQRCPALGAYVRLSPAGEPTIDFADPLAVKTLNQALLAHFYGVQQWDIPDGFLCPPVPGARTTCIIWRICWPRATAGAVPAQASVLDIGVGANCIYPLIGQHEYGWRFTGTDTSEEAIRSASAIIDANPGLNRAVRLRRQKTPDAIFNGVIHKNERYDATLCNPPFHDSADAASAGNARKRRNLGLAADSGLNFGGQQQELWCEGGEVGFITRMIDESKLFARQVLWFTTLVSKGDNLPQLYRALEQAGAVKVVKKEMAQGQKQSRFIAWSFMDTAQRERWAQNRPR</sequence>
<evidence type="ECO:0000313" key="8">
    <source>
        <dbReference type="Proteomes" id="UP000009342"/>
    </source>
</evidence>
<dbReference type="SUPFAM" id="SSF53335">
    <property type="entry name" value="S-adenosyl-L-methionine-dependent methyltransferases"/>
    <property type="match status" value="1"/>
</dbReference>
<dbReference type="Gene3D" id="3.40.50.150">
    <property type="entry name" value="Vaccinia Virus protein VP39"/>
    <property type="match status" value="1"/>
</dbReference>
<organism evidence="7 8">
    <name type="scientific">Cronobacter dublinensis 1210</name>
    <dbReference type="NCBI Taxonomy" id="1208656"/>
    <lineage>
        <taxon>Bacteria</taxon>
        <taxon>Pseudomonadati</taxon>
        <taxon>Pseudomonadota</taxon>
        <taxon>Gammaproteobacteria</taxon>
        <taxon>Enterobacterales</taxon>
        <taxon>Enterobacteriaceae</taxon>
        <taxon>Cronobacter</taxon>
    </lineage>
</organism>
<dbReference type="Proteomes" id="UP000009342">
    <property type="component" value="Unassembled WGS sequence"/>
</dbReference>
<dbReference type="GO" id="GO:0032259">
    <property type="term" value="P:methylation"/>
    <property type="evidence" value="ECO:0007669"/>
    <property type="project" value="UniProtKB-KW"/>
</dbReference>
<dbReference type="PANTHER" id="PTHR13393:SF0">
    <property type="entry name" value="RNA N6-ADENOSINE-METHYLTRANSFERASE METTL16"/>
    <property type="match status" value="1"/>
</dbReference>
<dbReference type="PANTHER" id="PTHR13393">
    <property type="entry name" value="SAM-DEPENDENT METHYLTRANSFERASE"/>
    <property type="match status" value="1"/>
</dbReference>
<dbReference type="CDD" id="cd02440">
    <property type="entry name" value="AdoMet_MTases"/>
    <property type="match status" value="1"/>
</dbReference>
<comment type="catalytic activity">
    <reaction evidence="6">
        <text>adenosine(1618) in 23S rRNA + S-adenosyl-L-methionine = N(6)-methyladenosine(1618) in 23S rRNA + S-adenosyl-L-homocysteine + H(+)</text>
        <dbReference type="Rhea" id="RHEA:16497"/>
        <dbReference type="Rhea" id="RHEA-COMP:10229"/>
        <dbReference type="Rhea" id="RHEA-COMP:10231"/>
        <dbReference type="ChEBI" id="CHEBI:15378"/>
        <dbReference type="ChEBI" id="CHEBI:57856"/>
        <dbReference type="ChEBI" id="CHEBI:59789"/>
        <dbReference type="ChEBI" id="CHEBI:74411"/>
        <dbReference type="ChEBI" id="CHEBI:74449"/>
        <dbReference type="EC" id="2.1.1.181"/>
    </reaction>
</comment>
<dbReference type="HAMAP" id="MF_01848">
    <property type="entry name" value="23SrRNA_methyltr_F"/>
    <property type="match status" value="1"/>
</dbReference>
<comment type="caution">
    <text evidence="7">The sequence shown here is derived from an EMBL/GenBank/DDBJ whole genome shotgun (WGS) entry which is preliminary data.</text>
</comment>
<dbReference type="InterPro" id="IPR016909">
    <property type="entry name" value="rRNA_lsu_MeTfrase_F"/>
</dbReference>
<comment type="function">
    <text evidence="6">Specifically methylates the adenine in position 1618 of 23S rRNA.</text>
</comment>